<feature type="domain" description="Histidine kinase" evidence="6">
    <location>
        <begin position="460"/>
        <end position="691"/>
    </location>
</feature>
<dbReference type="PANTHER" id="PTHR43065:SF47">
    <property type="match status" value="1"/>
</dbReference>
<dbReference type="EC" id="2.7.13.3" evidence="2"/>
<dbReference type="InterPro" id="IPR036890">
    <property type="entry name" value="HATPase_C_sf"/>
</dbReference>
<feature type="transmembrane region" description="Helical" evidence="5">
    <location>
        <begin position="311"/>
        <end position="336"/>
    </location>
</feature>
<dbReference type="PRINTS" id="PR00344">
    <property type="entry name" value="BCTRLSENSOR"/>
</dbReference>
<keyword evidence="5" id="KW-0472">Membrane</keyword>
<protein>
    <recommendedName>
        <fullName evidence="2">histidine kinase</fullName>
        <ecNumber evidence="2">2.7.13.3</ecNumber>
    </recommendedName>
</protein>
<evidence type="ECO:0000313" key="7">
    <source>
        <dbReference type="EMBL" id="MCC2616041.1"/>
    </source>
</evidence>
<keyword evidence="3" id="KW-0597">Phosphoprotein</keyword>
<dbReference type="Gene3D" id="3.30.565.10">
    <property type="entry name" value="Histidine kinase-like ATPase, C-terminal domain"/>
    <property type="match status" value="1"/>
</dbReference>
<evidence type="ECO:0000313" key="8">
    <source>
        <dbReference type="Proteomes" id="UP001520878"/>
    </source>
</evidence>
<dbReference type="InterPro" id="IPR004358">
    <property type="entry name" value="Sig_transdc_His_kin-like_C"/>
</dbReference>
<name>A0ABS8G7I7_9ALTE</name>
<gene>
    <name evidence="7" type="ORF">LJ739_07295</name>
</gene>
<dbReference type="InterPro" id="IPR003661">
    <property type="entry name" value="HisK_dim/P_dom"/>
</dbReference>
<keyword evidence="4" id="KW-0175">Coiled coil</keyword>
<evidence type="ECO:0000256" key="3">
    <source>
        <dbReference type="ARBA" id="ARBA00022553"/>
    </source>
</evidence>
<dbReference type="Pfam" id="PF22673">
    <property type="entry name" value="MCP-like_PDC_1"/>
    <property type="match status" value="1"/>
</dbReference>
<reference evidence="7 8" key="1">
    <citation type="submission" date="2021-10" db="EMBL/GenBank/DDBJ databases">
        <title>Draft genome of Aestuariibacter halophilus JC2043.</title>
        <authorList>
            <person name="Emsley S.A."/>
            <person name="Pfannmuller K.M."/>
            <person name="Ushijima B."/>
            <person name="Saw J.H."/>
            <person name="Videau P."/>
        </authorList>
    </citation>
    <scope>NUCLEOTIDE SEQUENCE [LARGE SCALE GENOMIC DNA]</scope>
    <source>
        <strain evidence="7 8">JC2043</strain>
    </source>
</reference>
<accession>A0ABS8G7I7</accession>
<evidence type="ECO:0000256" key="1">
    <source>
        <dbReference type="ARBA" id="ARBA00000085"/>
    </source>
</evidence>
<evidence type="ECO:0000259" key="6">
    <source>
        <dbReference type="PROSITE" id="PS50109"/>
    </source>
</evidence>
<dbReference type="Gene3D" id="3.30.450.20">
    <property type="entry name" value="PAS domain"/>
    <property type="match status" value="1"/>
</dbReference>
<comment type="caution">
    <text evidence="7">The sequence shown here is derived from an EMBL/GenBank/DDBJ whole genome shotgun (WGS) entry which is preliminary data.</text>
</comment>
<dbReference type="RefSeq" id="WP_229158625.1">
    <property type="nucleotide sequence ID" value="NZ_JAJEWP010000001.1"/>
</dbReference>
<dbReference type="InterPro" id="IPR003594">
    <property type="entry name" value="HATPase_dom"/>
</dbReference>
<proteinExistence type="predicted"/>
<dbReference type="EMBL" id="JAJEWP010000001">
    <property type="protein sequence ID" value="MCC2616041.1"/>
    <property type="molecule type" value="Genomic_DNA"/>
</dbReference>
<sequence>MFVLLFQLIAYACLQMFNAVEYKTALYRFKDNELRASFTNSISNIDNLVELMEQKATDIALVGEALHQMRVNDDLPIATVTSYAKNQLLRYFESFPQAIGGGLWYEPFTMDPNQRWFGPYVFREGSEVTFTWDLNTPAYDYLNQPWYRMAPDNQWGKNQTRYRPVFWTSPYRDDAATFSLMMTVDAVMLDTQGAPLGMATVDWSLDEMTRFLEDVKVSHDATPFLIHIPSERVLSYPLAESGILLSADALPWLAPLLKLEGHQFGRLPEPIIIDAKEKPQYVFYQVTEHGFLIGTLLPSDFVQAEVDRVTWLTAAGAIAMAILFLFLMLGLFRWLFSPFDHLVSTLHGSIAYSDDDKVVLSKVHYDKNNEFRPVVDALNDIYAQIQQHVTELERSNDRLRAAQQEVQGLNLALEEKVARRTAELEQKTHQVMTSLDTLKRTQQQLVETEKHAALGRLVAGVAHQINTPLGICVTAASTLESTMDVIYQKINQGKLSRSVFQDAYDKVLQSAEMINQNLARATQLIGSFKQVAVDSDDDNKRTFDLVRYFEDMLLSLRSRTHGTPHKIVFSCKDAISLYASPAAFTQITTQLVDNALKHAFEPDHAGTMRIDLHVKGETLVMLFSDDGKGMTPSVRAQIFDPFFTTLEDKFGSGLGMHIIYNQVVHQLGGNIECDSQLGEGTRFVISLPIVKKAPQETRS</sequence>
<dbReference type="Proteomes" id="UP001520878">
    <property type="component" value="Unassembled WGS sequence"/>
</dbReference>
<dbReference type="InterPro" id="IPR036097">
    <property type="entry name" value="HisK_dim/P_sf"/>
</dbReference>
<evidence type="ECO:0000256" key="4">
    <source>
        <dbReference type="SAM" id="Coils"/>
    </source>
</evidence>
<dbReference type="SMART" id="SM00387">
    <property type="entry name" value="HATPase_c"/>
    <property type="match status" value="1"/>
</dbReference>
<comment type="catalytic activity">
    <reaction evidence="1">
        <text>ATP + protein L-histidine = ADP + protein N-phospho-L-histidine.</text>
        <dbReference type="EC" id="2.7.13.3"/>
    </reaction>
</comment>
<evidence type="ECO:0000256" key="2">
    <source>
        <dbReference type="ARBA" id="ARBA00012438"/>
    </source>
</evidence>
<dbReference type="SUPFAM" id="SSF47384">
    <property type="entry name" value="Homodimeric domain of signal transducing histidine kinase"/>
    <property type="match status" value="1"/>
</dbReference>
<keyword evidence="8" id="KW-1185">Reference proteome</keyword>
<evidence type="ECO:0000256" key="5">
    <source>
        <dbReference type="SAM" id="Phobius"/>
    </source>
</evidence>
<dbReference type="CDD" id="cd00082">
    <property type="entry name" value="HisKA"/>
    <property type="match status" value="1"/>
</dbReference>
<organism evidence="7 8">
    <name type="scientific">Fluctibacter halophilus</name>
    <dbReference type="NCBI Taxonomy" id="226011"/>
    <lineage>
        <taxon>Bacteria</taxon>
        <taxon>Pseudomonadati</taxon>
        <taxon>Pseudomonadota</taxon>
        <taxon>Gammaproteobacteria</taxon>
        <taxon>Alteromonadales</taxon>
        <taxon>Alteromonadaceae</taxon>
        <taxon>Fluctibacter</taxon>
    </lineage>
</organism>
<dbReference type="PROSITE" id="PS50109">
    <property type="entry name" value="HIS_KIN"/>
    <property type="match status" value="1"/>
</dbReference>
<dbReference type="Gene3D" id="1.10.287.130">
    <property type="match status" value="1"/>
</dbReference>
<dbReference type="CDD" id="cd12913">
    <property type="entry name" value="PDC1_MCP_like"/>
    <property type="match status" value="1"/>
</dbReference>
<dbReference type="Pfam" id="PF02518">
    <property type="entry name" value="HATPase_c"/>
    <property type="match status" value="1"/>
</dbReference>
<keyword evidence="5" id="KW-0812">Transmembrane</keyword>
<keyword evidence="5" id="KW-1133">Transmembrane helix</keyword>
<dbReference type="InterPro" id="IPR005467">
    <property type="entry name" value="His_kinase_dom"/>
</dbReference>
<dbReference type="PANTHER" id="PTHR43065">
    <property type="entry name" value="SENSOR HISTIDINE KINASE"/>
    <property type="match status" value="1"/>
</dbReference>
<feature type="coiled-coil region" evidence="4">
    <location>
        <begin position="375"/>
        <end position="419"/>
    </location>
</feature>
<dbReference type="SUPFAM" id="SSF55874">
    <property type="entry name" value="ATPase domain of HSP90 chaperone/DNA topoisomerase II/histidine kinase"/>
    <property type="match status" value="1"/>
</dbReference>